<dbReference type="GO" id="GO:0045596">
    <property type="term" value="P:negative regulation of cell differentiation"/>
    <property type="evidence" value="ECO:0007669"/>
    <property type="project" value="InterPro"/>
</dbReference>
<dbReference type="FunCoup" id="A0A6J2LM54">
    <property type="interactions" value="6"/>
</dbReference>
<dbReference type="SUPFAM" id="SSF52047">
    <property type="entry name" value="RNI-like"/>
    <property type="match status" value="1"/>
</dbReference>
<protein>
    <submittedName>
        <fullName evidence="6">PRAME family member 12-like</fullName>
    </submittedName>
</protein>
<evidence type="ECO:0000256" key="4">
    <source>
        <dbReference type="SAM" id="MobiDB-lite"/>
    </source>
</evidence>
<comment type="similarity">
    <text evidence="1">Belongs to the PRAME family.</text>
</comment>
<dbReference type="PANTHER" id="PTHR14224:SF19">
    <property type="entry name" value="PRAME FAMILY MEMBER 11-RELATED"/>
    <property type="match status" value="1"/>
</dbReference>
<organism evidence="5 6">
    <name type="scientific">Phyllostomus discolor</name>
    <name type="common">pale spear-nosed bat</name>
    <dbReference type="NCBI Taxonomy" id="89673"/>
    <lineage>
        <taxon>Eukaryota</taxon>
        <taxon>Metazoa</taxon>
        <taxon>Chordata</taxon>
        <taxon>Craniata</taxon>
        <taxon>Vertebrata</taxon>
        <taxon>Euteleostomi</taxon>
        <taxon>Mammalia</taxon>
        <taxon>Eutheria</taxon>
        <taxon>Laurasiatheria</taxon>
        <taxon>Chiroptera</taxon>
        <taxon>Yangochiroptera</taxon>
        <taxon>Phyllostomidae</taxon>
        <taxon>Phyllostominae</taxon>
        <taxon>Phyllostomus</taxon>
    </lineage>
</organism>
<evidence type="ECO:0000313" key="5">
    <source>
        <dbReference type="Proteomes" id="UP000504628"/>
    </source>
</evidence>
<gene>
    <name evidence="6" type="primary">LOC114496862</name>
</gene>
<accession>A0A6J2LM54</accession>
<dbReference type="InParanoid" id="A0A6J2LM54"/>
<dbReference type="OrthoDB" id="9659574at2759"/>
<evidence type="ECO:0000256" key="3">
    <source>
        <dbReference type="ARBA" id="ARBA00022737"/>
    </source>
</evidence>
<evidence type="ECO:0000256" key="2">
    <source>
        <dbReference type="ARBA" id="ARBA00022614"/>
    </source>
</evidence>
<dbReference type="InterPro" id="IPR050694">
    <property type="entry name" value="LRRC14/PRAME"/>
</dbReference>
<dbReference type="AlphaFoldDB" id="A0A6J2LM54"/>
<keyword evidence="3" id="KW-0677">Repeat</keyword>
<dbReference type="GO" id="GO:0045892">
    <property type="term" value="P:negative regulation of DNA-templated transcription"/>
    <property type="evidence" value="ECO:0007669"/>
    <property type="project" value="InterPro"/>
</dbReference>
<feature type="region of interest" description="Disordered" evidence="4">
    <location>
        <begin position="123"/>
        <end position="147"/>
    </location>
</feature>
<dbReference type="GO" id="GO:0008284">
    <property type="term" value="P:positive regulation of cell population proliferation"/>
    <property type="evidence" value="ECO:0007669"/>
    <property type="project" value="InterPro"/>
</dbReference>
<dbReference type="KEGG" id="pdic:114496862"/>
<dbReference type="PIRSF" id="PIRSF038286">
    <property type="entry name" value="PRAME"/>
    <property type="match status" value="1"/>
</dbReference>
<sequence>MSFQTPHRLLDLACQSLLRDRALSVGDLECLPADIFPPLFMQAFLGRHRASLKAMVCAWPFHYLPLGSLMRTPQGRILEAVFDGLDILLAQEVRPRRWRLRVLDLRDTGQHFWSRWSAARAEENLEDSEDLEDSETGPGAEGGAEGSSEMQQPLAALEVFIDLRFSNRIQDHFLTYVISWAKKRERSLHLCCKTLEILGVPVRNIKSLALVQLSCIREVYVNCPWNLSSLGTFASYLGQMTNVESLCLSHIHLPASKEEKRVEEFHILRFTSQFLRLQHLRDLYLESPAFLTGHLDKLLSCLQTRLEALSITDTLLTELDMVRLYQCPNLCQLINLDLNGVCLTELDPELLSALLEKITATLEDLDLVYCGIRDVYMEAIVPALSRCHQLRSLNLSGNLLSLAAMDKLLRHTTGLRSLSLEQYPAPLETYDAHGALDLERFDQICDELKGILRDLGQSRTIQLSTNPCPHCGKPVSSELKPIVFSCENPA</sequence>
<dbReference type="PANTHER" id="PTHR14224">
    <property type="entry name" value="SIMILAR TO PREFERENTIALLY EXPRESSED ANTIGEN IN MELANOMA-LIKE 3"/>
    <property type="match status" value="1"/>
</dbReference>
<dbReference type="InterPro" id="IPR032675">
    <property type="entry name" value="LRR_dom_sf"/>
</dbReference>
<evidence type="ECO:0000313" key="6">
    <source>
        <dbReference type="RefSeq" id="XP_028368396.1"/>
    </source>
</evidence>
<reference evidence="6" key="1">
    <citation type="submission" date="2025-08" db="UniProtKB">
        <authorList>
            <consortium name="RefSeq"/>
        </authorList>
    </citation>
    <scope>IDENTIFICATION</scope>
    <source>
        <tissue evidence="6">Muscle</tissue>
    </source>
</reference>
<proteinExistence type="inferred from homology"/>
<dbReference type="GO" id="GO:0043066">
    <property type="term" value="P:negative regulation of apoptotic process"/>
    <property type="evidence" value="ECO:0007669"/>
    <property type="project" value="InterPro"/>
</dbReference>
<dbReference type="GO" id="GO:0005737">
    <property type="term" value="C:cytoplasm"/>
    <property type="evidence" value="ECO:0007669"/>
    <property type="project" value="TreeGrafter"/>
</dbReference>
<dbReference type="RefSeq" id="XP_028368396.1">
    <property type="nucleotide sequence ID" value="XM_028512595.2"/>
</dbReference>
<dbReference type="Proteomes" id="UP000504628">
    <property type="component" value="Chromosome 5"/>
</dbReference>
<keyword evidence="2" id="KW-0433">Leucine-rich repeat</keyword>
<feature type="compositionally biased region" description="Acidic residues" evidence="4">
    <location>
        <begin position="124"/>
        <end position="135"/>
    </location>
</feature>
<evidence type="ECO:0000256" key="1">
    <source>
        <dbReference type="ARBA" id="ARBA00009608"/>
    </source>
</evidence>
<name>A0A6J2LM54_9CHIR</name>
<dbReference type="Gene3D" id="3.80.10.10">
    <property type="entry name" value="Ribonuclease Inhibitor"/>
    <property type="match status" value="1"/>
</dbReference>
<dbReference type="GeneID" id="114496862"/>
<keyword evidence="5" id="KW-1185">Reference proteome</keyword>
<dbReference type="InterPro" id="IPR026271">
    <property type="entry name" value="PRAME"/>
</dbReference>